<keyword evidence="8 10" id="KW-0030">Aminoacyl-tRNA synthetase</keyword>
<evidence type="ECO:0000256" key="2">
    <source>
        <dbReference type="ARBA" id="ARBA00008226"/>
    </source>
</evidence>
<protein>
    <recommendedName>
        <fullName evidence="10">Glycine--tRNA ligase beta subunit</fullName>
        <ecNumber evidence="10">6.1.1.14</ecNumber>
    </recommendedName>
    <alternativeName>
        <fullName evidence="10">Glycyl-tRNA synthetase beta subunit</fullName>
        <shortName evidence="10">GlyRS</shortName>
    </alternativeName>
</protein>
<gene>
    <name evidence="10" type="primary">glyS</name>
    <name evidence="12" type="ORF">ATZ36_16725</name>
</gene>
<dbReference type="PANTHER" id="PTHR30075">
    <property type="entry name" value="GLYCYL-TRNA SYNTHETASE"/>
    <property type="match status" value="1"/>
</dbReference>
<dbReference type="InterPro" id="IPR015944">
    <property type="entry name" value="Gly-tRNA-synth_bsu"/>
</dbReference>
<keyword evidence="7 10" id="KW-0648">Protein biosynthesis</keyword>
<dbReference type="InterPro" id="IPR008909">
    <property type="entry name" value="DALR_anticod-bd"/>
</dbReference>
<proteinExistence type="inferred from homology"/>
<accession>A0A1E5IKG9</accession>
<reference evidence="12 13" key="1">
    <citation type="submission" date="2015-11" db="EMBL/GenBank/DDBJ databases">
        <title>Evidence for parallel genomic evolution in an endosymbiosis of termite gut flagellates.</title>
        <authorList>
            <person name="Zheng H."/>
        </authorList>
    </citation>
    <scope>NUCLEOTIDE SEQUENCE [LARGE SCALE GENOMIC DNA]</scope>
    <source>
        <strain evidence="12 13">CET450</strain>
    </source>
</reference>
<comment type="subunit">
    <text evidence="10">Tetramer of two alpha and two beta subunits.</text>
</comment>
<evidence type="ECO:0000256" key="10">
    <source>
        <dbReference type="HAMAP-Rule" id="MF_00255"/>
    </source>
</evidence>
<evidence type="ECO:0000256" key="8">
    <source>
        <dbReference type="ARBA" id="ARBA00023146"/>
    </source>
</evidence>
<sequence>MRETGESFFVIKVITEQKMIDGNIKNALLEIGAEEIPSSYIEPALKQIEDYALKAFNVSGLKHGVLKTYATPRRLVLIVENLAEKSDDKTEEILGPSLKAAKDKQGVAEGFALKNGVIPEKLAVKTTEKGDYLSFVKKIKGEKAEKLLTAIFPEIIKNISFPKTMTWEESGFKFIRPVRNIVALYGKKVIKFKIADVDSSNWTVGLYTYDNSRIKIDLPERYLLAMKNKSVIVDQNERREEIKRSIKYAAENIGSVISDEELIDKINYLVEYPSAVLCTFDRKYLDLPQEILTVCMRKSQKCFTVDDKNGKLSNHFVSVKNGISKYQETAKEGYEKVVAARLADAEFFYSNDLKKGLDINVEKLKGIVFHKEVGTVYEKIERIKQIAALFNEEFDMRINSNVLERAVLLSKADLTSEMVFEYPELQGIMGKIYALKLGEKADVASAAEQHYWPLVASGKLPSYPMASLLSLADKIDTLAAFFSIGLESSGSADPYGVKRAGTGFVKVAMNELPKCDLTNVVRRVFEFLPENVKNNSKSKDACERLIKFFWQRIENIFESEGYNSGEVKAVINASRINELKCIGSLRAKLDALRNAGRKGDFSSVMAVFKRVNNIISQAKKQNISISRVIDEDLLAEDAEKVLYAAVKKAKTEIENCMLANEYDSVFSKVSEITPAIDSFFEKVMVMVEDEAVKLNRVSLLSYIKNMFAGFVDFSVLRH</sequence>
<evidence type="ECO:0000256" key="4">
    <source>
        <dbReference type="ARBA" id="ARBA00022598"/>
    </source>
</evidence>
<dbReference type="Pfam" id="PF05746">
    <property type="entry name" value="DALR_1"/>
    <property type="match status" value="1"/>
</dbReference>
<dbReference type="EC" id="6.1.1.14" evidence="10"/>
<evidence type="ECO:0000256" key="5">
    <source>
        <dbReference type="ARBA" id="ARBA00022741"/>
    </source>
</evidence>
<comment type="similarity">
    <text evidence="2 10">Belongs to the class-II aminoacyl-tRNA synthetase family.</text>
</comment>
<dbReference type="GO" id="GO:0005829">
    <property type="term" value="C:cytosol"/>
    <property type="evidence" value="ECO:0007669"/>
    <property type="project" value="TreeGrafter"/>
</dbReference>
<keyword evidence="6 10" id="KW-0067">ATP-binding</keyword>
<dbReference type="PRINTS" id="PR01045">
    <property type="entry name" value="TRNASYNTHGB"/>
</dbReference>
<dbReference type="HAMAP" id="MF_00255">
    <property type="entry name" value="Gly_tRNA_synth_beta"/>
    <property type="match status" value="1"/>
</dbReference>
<keyword evidence="5 10" id="KW-0547">Nucleotide-binding</keyword>
<dbReference type="PANTHER" id="PTHR30075:SF2">
    <property type="entry name" value="GLYCINE--TRNA LIGASE, CHLOROPLASTIC_MITOCHONDRIAL 2"/>
    <property type="match status" value="1"/>
</dbReference>
<keyword evidence="13" id="KW-1185">Reference proteome</keyword>
<dbReference type="AlphaFoldDB" id="A0A1E5IKG9"/>
<evidence type="ECO:0000256" key="3">
    <source>
        <dbReference type="ARBA" id="ARBA00022490"/>
    </source>
</evidence>
<feature type="domain" description="DALR anticodon binding" evidence="11">
    <location>
        <begin position="607"/>
        <end position="708"/>
    </location>
</feature>
<comment type="catalytic activity">
    <reaction evidence="9 10">
        <text>tRNA(Gly) + glycine + ATP = glycyl-tRNA(Gly) + AMP + diphosphate</text>
        <dbReference type="Rhea" id="RHEA:16013"/>
        <dbReference type="Rhea" id="RHEA-COMP:9664"/>
        <dbReference type="Rhea" id="RHEA-COMP:9683"/>
        <dbReference type="ChEBI" id="CHEBI:30616"/>
        <dbReference type="ChEBI" id="CHEBI:33019"/>
        <dbReference type="ChEBI" id="CHEBI:57305"/>
        <dbReference type="ChEBI" id="CHEBI:78442"/>
        <dbReference type="ChEBI" id="CHEBI:78522"/>
        <dbReference type="ChEBI" id="CHEBI:456215"/>
        <dbReference type="EC" id="6.1.1.14"/>
    </reaction>
</comment>
<organism evidence="12 13">
    <name type="scientific">Endomicrobium trichonymphae</name>
    <dbReference type="NCBI Taxonomy" id="1408204"/>
    <lineage>
        <taxon>Bacteria</taxon>
        <taxon>Pseudomonadati</taxon>
        <taxon>Elusimicrobiota</taxon>
        <taxon>Endomicrobiia</taxon>
        <taxon>Endomicrobiales</taxon>
        <taxon>Endomicrobiaceae</taxon>
        <taxon>Candidatus Endomicrobiellum</taxon>
    </lineage>
</organism>
<dbReference type="Proteomes" id="UP000095237">
    <property type="component" value="Unassembled WGS sequence"/>
</dbReference>
<dbReference type="EMBL" id="LNVX01000291">
    <property type="protein sequence ID" value="OEG70633.1"/>
    <property type="molecule type" value="Genomic_DNA"/>
</dbReference>
<comment type="caution">
    <text evidence="12">The sequence shown here is derived from an EMBL/GenBank/DDBJ whole genome shotgun (WGS) entry which is preliminary data.</text>
</comment>
<dbReference type="GO" id="GO:0006420">
    <property type="term" value="P:arginyl-tRNA aminoacylation"/>
    <property type="evidence" value="ECO:0007669"/>
    <property type="project" value="InterPro"/>
</dbReference>
<dbReference type="Pfam" id="PF02092">
    <property type="entry name" value="tRNA_synt_2f"/>
    <property type="match status" value="1"/>
</dbReference>
<dbReference type="GO" id="GO:0005524">
    <property type="term" value="F:ATP binding"/>
    <property type="evidence" value="ECO:0007669"/>
    <property type="project" value="UniProtKB-UniRule"/>
</dbReference>
<name>A0A1E5IKG9_ENDTX</name>
<keyword evidence="3 10" id="KW-0963">Cytoplasm</keyword>
<dbReference type="PROSITE" id="PS50861">
    <property type="entry name" value="AA_TRNA_LIGASE_II_GLYAB"/>
    <property type="match status" value="1"/>
</dbReference>
<dbReference type="GO" id="GO:0004814">
    <property type="term" value="F:arginine-tRNA ligase activity"/>
    <property type="evidence" value="ECO:0007669"/>
    <property type="project" value="InterPro"/>
</dbReference>
<evidence type="ECO:0000256" key="6">
    <source>
        <dbReference type="ARBA" id="ARBA00022840"/>
    </source>
</evidence>
<comment type="subcellular location">
    <subcellularLocation>
        <location evidence="1 10">Cytoplasm</location>
    </subcellularLocation>
</comment>
<evidence type="ECO:0000313" key="12">
    <source>
        <dbReference type="EMBL" id="OEG70633.1"/>
    </source>
</evidence>
<dbReference type="GO" id="GO:0006426">
    <property type="term" value="P:glycyl-tRNA aminoacylation"/>
    <property type="evidence" value="ECO:0007669"/>
    <property type="project" value="UniProtKB-UniRule"/>
</dbReference>
<evidence type="ECO:0000256" key="9">
    <source>
        <dbReference type="ARBA" id="ARBA00047937"/>
    </source>
</evidence>
<dbReference type="InterPro" id="IPR006194">
    <property type="entry name" value="Gly-tRNA-synth_heterodimer"/>
</dbReference>
<evidence type="ECO:0000256" key="7">
    <source>
        <dbReference type="ARBA" id="ARBA00022917"/>
    </source>
</evidence>
<dbReference type="SUPFAM" id="SSF109604">
    <property type="entry name" value="HD-domain/PDEase-like"/>
    <property type="match status" value="1"/>
</dbReference>
<evidence type="ECO:0000259" key="11">
    <source>
        <dbReference type="Pfam" id="PF05746"/>
    </source>
</evidence>
<evidence type="ECO:0000313" key="13">
    <source>
        <dbReference type="Proteomes" id="UP000095237"/>
    </source>
</evidence>
<evidence type="ECO:0000256" key="1">
    <source>
        <dbReference type="ARBA" id="ARBA00004496"/>
    </source>
</evidence>
<keyword evidence="4 10" id="KW-0436">Ligase</keyword>
<dbReference type="NCBIfam" id="TIGR00211">
    <property type="entry name" value="glyS"/>
    <property type="match status" value="1"/>
</dbReference>
<dbReference type="GO" id="GO:0004820">
    <property type="term" value="F:glycine-tRNA ligase activity"/>
    <property type="evidence" value="ECO:0007669"/>
    <property type="project" value="UniProtKB-UniRule"/>
</dbReference>